<evidence type="ECO:0000259" key="2">
    <source>
        <dbReference type="PROSITE" id="PS50026"/>
    </source>
</evidence>
<feature type="non-terminal residue" evidence="3">
    <location>
        <position position="245"/>
    </location>
</feature>
<keyword evidence="1" id="KW-1015">Disulfide bond</keyword>
<feature type="disulfide bond" evidence="1">
    <location>
        <begin position="149"/>
        <end position="158"/>
    </location>
</feature>
<dbReference type="PROSITE" id="PS00022">
    <property type="entry name" value="EGF_1"/>
    <property type="match status" value="1"/>
</dbReference>
<dbReference type="PROSITE" id="PS01186">
    <property type="entry name" value="EGF_2"/>
    <property type="match status" value="1"/>
</dbReference>
<sequence length="245" mass="27269">RAPTHRVEVCTATDSFAFRRLISLVIIRVFGDLNKNFDCYFQQSGRYCYCGNSYNKLGVSRGCTMRCSGQRYRKCGGSLALSVYTAGQSHYRVGRCGGYPAKCYPVMTDGQEKDLLFLQLNPTHPCKQNICAPFGTCVATTSDGFFCKCPTGFSGSRCQTRTVQTTTNQKCPTDYQPESCACQKNDCYGAKLQSGLCYTNRGKIKVLNVPPEISITWLAAAVLEGREENEVTVLEVKKIHKQNWS</sequence>
<gene>
    <name evidence="3" type="ORF">OCBIM_22009959mg</name>
</gene>
<dbReference type="AlphaFoldDB" id="A0A0L8HP16"/>
<feature type="non-terminal residue" evidence="3">
    <location>
        <position position="1"/>
    </location>
</feature>
<dbReference type="OrthoDB" id="6102325at2759"/>
<dbReference type="PROSITE" id="PS50026">
    <property type="entry name" value="EGF_3"/>
    <property type="match status" value="1"/>
</dbReference>
<evidence type="ECO:0000313" key="3">
    <source>
        <dbReference type="EMBL" id="KOF90983.1"/>
    </source>
</evidence>
<keyword evidence="1" id="KW-0245">EGF-like domain</keyword>
<reference evidence="3" key="1">
    <citation type="submission" date="2015-07" db="EMBL/GenBank/DDBJ databases">
        <title>MeaNS - Measles Nucleotide Surveillance Program.</title>
        <authorList>
            <person name="Tran T."/>
            <person name="Druce J."/>
        </authorList>
    </citation>
    <scope>NUCLEOTIDE SEQUENCE</scope>
    <source>
        <strain evidence="3">UCB-OBI-ISO-001</strain>
        <tissue evidence="3">Gonad</tissue>
    </source>
</reference>
<dbReference type="EMBL" id="KQ417627">
    <property type="protein sequence ID" value="KOF90983.1"/>
    <property type="molecule type" value="Genomic_DNA"/>
</dbReference>
<organism evidence="3">
    <name type="scientific">Octopus bimaculoides</name>
    <name type="common">California two-spotted octopus</name>
    <dbReference type="NCBI Taxonomy" id="37653"/>
    <lineage>
        <taxon>Eukaryota</taxon>
        <taxon>Metazoa</taxon>
        <taxon>Spiralia</taxon>
        <taxon>Lophotrochozoa</taxon>
        <taxon>Mollusca</taxon>
        <taxon>Cephalopoda</taxon>
        <taxon>Coleoidea</taxon>
        <taxon>Octopodiformes</taxon>
        <taxon>Octopoda</taxon>
        <taxon>Incirrata</taxon>
        <taxon>Octopodidae</taxon>
        <taxon>Octopus</taxon>
    </lineage>
</organism>
<dbReference type="InterPro" id="IPR000742">
    <property type="entry name" value="EGF"/>
</dbReference>
<accession>A0A0L8HP16</accession>
<proteinExistence type="predicted"/>
<dbReference type="Gene3D" id="2.10.25.10">
    <property type="entry name" value="Laminin"/>
    <property type="match status" value="1"/>
</dbReference>
<name>A0A0L8HP16_OCTBM</name>
<comment type="caution">
    <text evidence="1">Lacks conserved residue(s) required for the propagation of feature annotation.</text>
</comment>
<dbReference type="SUPFAM" id="SSF57196">
    <property type="entry name" value="EGF/Laminin"/>
    <property type="match status" value="1"/>
</dbReference>
<dbReference type="SMART" id="SM00181">
    <property type="entry name" value="EGF"/>
    <property type="match status" value="1"/>
</dbReference>
<feature type="domain" description="EGF-like" evidence="2">
    <location>
        <begin position="122"/>
        <end position="159"/>
    </location>
</feature>
<protein>
    <recommendedName>
        <fullName evidence="2">EGF-like domain-containing protein</fullName>
    </recommendedName>
</protein>
<evidence type="ECO:0000256" key="1">
    <source>
        <dbReference type="PROSITE-ProRule" id="PRU00076"/>
    </source>
</evidence>